<evidence type="ECO:0000313" key="1">
    <source>
        <dbReference type="EMBL" id="KAK6747832.1"/>
    </source>
</evidence>
<sequence length="96" mass="11049">MLRFLNSEAIDRRDAINDALSLASRVKIMRFRPSSHGNARMQRRTRIELWKNRSVCAGGTRFREKNSNACDKAINERGSDWLCYPKEGATFAKVDD</sequence>
<keyword evidence="2" id="KW-1185">Reference proteome</keyword>
<dbReference type="Proteomes" id="UP001303046">
    <property type="component" value="Unassembled WGS sequence"/>
</dbReference>
<organism evidence="1 2">
    <name type="scientific">Necator americanus</name>
    <name type="common">Human hookworm</name>
    <dbReference type="NCBI Taxonomy" id="51031"/>
    <lineage>
        <taxon>Eukaryota</taxon>
        <taxon>Metazoa</taxon>
        <taxon>Ecdysozoa</taxon>
        <taxon>Nematoda</taxon>
        <taxon>Chromadorea</taxon>
        <taxon>Rhabditida</taxon>
        <taxon>Rhabditina</taxon>
        <taxon>Rhabditomorpha</taxon>
        <taxon>Strongyloidea</taxon>
        <taxon>Ancylostomatidae</taxon>
        <taxon>Bunostominae</taxon>
        <taxon>Necator</taxon>
    </lineage>
</organism>
<protein>
    <submittedName>
        <fullName evidence="1">Uncharacterized protein</fullName>
    </submittedName>
</protein>
<gene>
    <name evidence="1" type="primary">Necator_chrIV.g14098</name>
    <name evidence="1" type="ORF">RB195_000804</name>
</gene>
<proteinExistence type="predicted"/>
<dbReference type="EMBL" id="JAVFWL010000004">
    <property type="protein sequence ID" value="KAK6747832.1"/>
    <property type="molecule type" value="Genomic_DNA"/>
</dbReference>
<name>A0ABR1DBF2_NECAM</name>
<comment type="caution">
    <text evidence="1">The sequence shown here is derived from an EMBL/GenBank/DDBJ whole genome shotgun (WGS) entry which is preliminary data.</text>
</comment>
<evidence type="ECO:0000313" key="2">
    <source>
        <dbReference type="Proteomes" id="UP001303046"/>
    </source>
</evidence>
<reference evidence="1 2" key="1">
    <citation type="submission" date="2023-08" db="EMBL/GenBank/DDBJ databases">
        <title>A Necator americanus chromosomal reference genome.</title>
        <authorList>
            <person name="Ilik V."/>
            <person name="Petrzelkova K.J."/>
            <person name="Pardy F."/>
            <person name="Fuh T."/>
            <person name="Niatou-Singa F.S."/>
            <person name="Gouil Q."/>
            <person name="Baker L."/>
            <person name="Ritchie M.E."/>
            <person name="Jex A.R."/>
            <person name="Gazzola D."/>
            <person name="Li H."/>
            <person name="Toshio Fujiwara R."/>
            <person name="Zhan B."/>
            <person name="Aroian R.V."/>
            <person name="Pafco B."/>
            <person name="Schwarz E.M."/>
        </authorList>
    </citation>
    <scope>NUCLEOTIDE SEQUENCE [LARGE SCALE GENOMIC DNA]</scope>
    <source>
        <strain evidence="1 2">Aroian</strain>
        <tissue evidence="1">Whole animal</tissue>
    </source>
</reference>
<accession>A0ABR1DBF2</accession>